<comment type="subcellular location">
    <subcellularLocation>
        <location evidence="2">Membrane</location>
        <topology evidence="2">Multi-pass membrane protein</topology>
    </subcellularLocation>
</comment>
<keyword evidence="4" id="KW-0645">Protease</keyword>
<dbReference type="InterPro" id="IPR041489">
    <property type="entry name" value="PDZ_6"/>
</dbReference>
<keyword evidence="14" id="KW-1185">Reference proteome</keyword>
<evidence type="ECO:0000256" key="2">
    <source>
        <dbReference type="ARBA" id="ARBA00004141"/>
    </source>
</evidence>
<evidence type="ECO:0000256" key="4">
    <source>
        <dbReference type="ARBA" id="ARBA00022670"/>
    </source>
</evidence>
<feature type="transmembrane region" description="Helical" evidence="11">
    <location>
        <begin position="413"/>
        <end position="432"/>
    </location>
</feature>
<dbReference type="OrthoDB" id="9782003at2"/>
<dbReference type="HOGENOM" id="CLU_025778_0_0_10"/>
<feature type="domain" description="PDZ" evidence="12">
    <location>
        <begin position="120"/>
        <end position="191"/>
    </location>
</feature>
<dbReference type="Gene3D" id="2.30.42.10">
    <property type="match status" value="2"/>
</dbReference>
<dbReference type="GO" id="GO:0006508">
    <property type="term" value="P:proteolysis"/>
    <property type="evidence" value="ECO:0007669"/>
    <property type="project" value="UniProtKB-KW"/>
</dbReference>
<evidence type="ECO:0000256" key="1">
    <source>
        <dbReference type="ARBA" id="ARBA00001947"/>
    </source>
</evidence>
<evidence type="ECO:0000313" key="13">
    <source>
        <dbReference type="EMBL" id="EHB92720.1"/>
    </source>
</evidence>
<feature type="transmembrane region" description="Helical" evidence="11">
    <location>
        <begin position="372"/>
        <end position="401"/>
    </location>
</feature>
<keyword evidence="11" id="KW-0479">Metal-binding</keyword>
<dbReference type="eggNOG" id="COG0750">
    <property type="taxonomic scope" value="Bacteria"/>
</dbReference>
<dbReference type="Pfam" id="PF02163">
    <property type="entry name" value="Peptidase_M50"/>
    <property type="match status" value="1"/>
</dbReference>
<evidence type="ECO:0000256" key="3">
    <source>
        <dbReference type="ARBA" id="ARBA00007931"/>
    </source>
</evidence>
<dbReference type="NCBIfam" id="TIGR00054">
    <property type="entry name" value="RIP metalloprotease RseP"/>
    <property type="match status" value="1"/>
</dbReference>
<proteinExistence type="inferred from homology"/>
<dbReference type="InterPro" id="IPR036034">
    <property type="entry name" value="PDZ_sf"/>
</dbReference>
<dbReference type="InterPro" id="IPR008915">
    <property type="entry name" value="Peptidase_M50"/>
</dbReference>
<dbReference type="GO" id="GO:0004222">
    <property type="term" value="F:metalloendopeptidase activity"/>
    <property type="evidence" value="ECO:0007669"/>
    <property type="project" value="InterPro"/>
</dbReference>
<sequence length="443" mass="49665">MDIVIKVLQFILSFSLLVIIHEFGHFFFARLFGTRVEKFYLFFNPWFSLFKFKKGETTYGVGWIPFGGYVKIAGMIDESMDTEQMKQPVQPWEFRAKPAWQRLLIMVGGVVMNIVLAVCIYIGISYTWGDNYIASKDVKYGYVFNDVAKEIGLRDGDKIIDVAGEPVEDCARILQTMIFDQAPYVTVERDGTAMRIDIPETATAKILDTKNFMDIRVPFVIAQAAKGGGAAKAGLQPGDTLIAFNGVGMRYFDEYQQAFSAHKGEQVNLGIARDSGGVTKIITVPVEISNEGLIEAKLVPINELIPISTHRYSFLESIPHGIKLTGTEISSYAKQIKLLFSPKTEAYKSLGGIMTLGSVFPTYWSWEAFWHITAFFSIVLAIMNILPIPGLDGGHVLFLLVEVITRRKPSDKFMERATTVGFILILALLIFANGNDIYRFFIK</sequence>
<comment type="cofactor">
    <cofactor evidence="1 11">
        <name>Zn(2+)</name>
        <dbReference type="ChEBI" id="CHEBI:29105"/>
    </cofactor>
</comment>
<evidence type="ECO:0000256" key="7">
    <source>
        <dbReference type="ARBA" id="ARBA00022833"/>
    </source>
</evidence>
<dbReference type="PANTHER" id="PTHR42837">
    <property type="entry name" value="REGULATOR OF SIGMA-E PROTEASE RSEP"/>
    <property type="match status" value="1"/>
</dbReference>
<feature type="domain" description="PDZ" evidence="12">
    <location>
        <begin position="200"/>
        <end position="275"/>
    </location>
</feature>
<dbReference type="STRING" id="742725.HMPREF9450_00924"/>
<feature type="transmembrane region" description="Helical" evidence="11">
    <location>
        <begin position="103"/>
        <end position="124"/>
    </location>
</feature>
<keyword evidence="6 11" id="KW-0378">Hydrolase</keyword>
<dbReference type="SUPFAM" id="SSF50156">
    <property type="entry name" value="PDZ domain-like"/>
    <property type="match status" value="2"/>
</dbReference>
<dbReference type="EC" id="3.4.24.-" evidence="11"/>
<dbReference type="InterPro" id="IPR001478">
    <property type="entry name" value="PDZ"/>
</dbReference>
<dbReference type="CDD" id="cd06163">
    <property type="entry name" value="S2P-M50_PDZ_RseP-like"/>
    <property type="match status" value="1"/>
</dbReference>
<feature type="transmembrane region" description="Helical" evidence="11">
    <location>
        <begin position="7"/>
        <end position="28"/>
    </location>
</feature>
<keyword evidence="10 11" id="KW-0472">Membrane</keyword>
<keyword evidence="8 11" id="KW-1133">Transmembrane helix</keyword>
<name>G5H781_9BACT</name>
<comment type="caution">
    <text evidence="13">The sequence shown here is derived from an EMBL/GenBank/DDBJ whole genome shotgun (WGS) entry which is preliminary data.</text>
</comment>
<dbReference type="GO" id="GO:0046872">
    <property type="term" value="F:metal ion binding"/>
    <property type="evidence" value="ECO:0007669"/>
    <property type="project" value="UniProtKB-KW"/>
</dbReference>
<dbReference type="GeneID" id="92816060"/>
<evidence type="ECO:0000256" key="5">
    <source>
        <dbReference type="ARBA" id="ARBA00022692"/>
    </source>
</evidence>
<dbReference type="PATRIC" id="fig|742725.3.peg.978"/>
<dbReference type="SMART" id="SM00228">
    <property type="entry name" value="PDZ"/>
    <property type="match status" value="2"/>
</dbReference>
<dbReference type="Proteomes" id="UP000006008">
    <property type="component" value="Unassembled WGS sequence"/>
</dbReference>
<dbReference type="Pfam" id="PF17820">
    <property type="entry name" value="PDZ_6"/>
    <property type="match status" value="1"/>
</dbReference>
<keyword evidence="9 11" id="KW-0482">Metalloprotease</keyword>
<accession>G5H781</accession>
<evidence type="ECO:0000256" key="11">
    <source>
        <dbReference type="RuleBase" id="RU362031"/>
    </source>
</evidence>
<keyword evidence="7 11" id="KW-0862">Zinc</keyword>
<evidence type="ECO:0000256" key="10">
    <source>
        <dbReference type="ARBA" id="ARBA00023136"/>
    </source>
</evidence>
<dbReference type="GO" id="GO:0016020">
    <property type="term" value="C:membrane"/>
    <property type="evidence" value="ECO:0007669"/>
    <property type="project" value="UniProtKB-SubCell"/>
</dbReference>
<evidence type="ECO:0000313" key="14">
    <source>
        <dbReference type="Proteomes" id="UP000006008"/>
    </source>
</evidence>
<protein>
    <recommendedName>
        <fullName evidence="11">Zinc metalloprotease</fullName>
        <ecNumber evidence="11">3.4.24.-</ecNumber>
    </recommendedName>
</protein>
<dbReference type="AlphaFoldDB" id="G5H781"/>
<evidence type="ECO:0000256" key="8">
    <source>
        <dbReference type="ARBA" id="ARBA00022989"/>
    </source>
</evidence>
<dbReference type="RefSeq" id="WP_009133730.1">
    <property type="nucleotide sequence ID" value="NZ_CP102250.1"/>
</dbReference>
<comment type="similarity">
    <text evidence="3 11">Belongs to the peptidase M50B family.</text>
</comment>
<evidence type="ECO:0000256" key="6">
    <source>
        <dbReference type="ARBA" id="ARBA00022801"/>
    </source>
</evidence>
<keyword evidence="5 11" id="KW-0812">Transmembrane</keyword>
<evidence type="ECO:0000256" key="9">
    <source>
        <dbReference type="ARBA" id="ARBA00023049"/>
    </source>
</evidence>
<dbReference type="InterPro" id="IPR004387">
    <property type="entry name" value="Pept_M50_Zn"/>
</dbReference>
<organism evidence="13 14">
    <name type="scientific">Alistipes indistinctus YIT 12060</name>
    <dbReference type="NCBI Taxonomy" id="742725"/>
    <lineage>
        <taxon>Bacteria</taxon>
        <taxon>Pseudomonadati</taxon>
        <taxon>Bacteroidota</taxon>
        <taxon>Bacteroidia</taxon>
        <taxon>Bacteroidales</taxon>
        <taxon>Rikenellaceae</taxon>
        <taxon>Alistipes</taxon>
    </lineage>
</organism>
<dbReference type="PANTHER" id="PTHR42837:SF2">
    <property type="entry name" value="MEMBRANE METALLOPROTEASE ARASP2, CHLOROPLASTIC-RELATED"/>
    <property type="match status" value="1"/>
</dbReference>
<reference evidence="13 14" key="1">
    <citation type="submission" date="2011-08" db="EMBL/GenBank/DDBJ databases">
        <title>The Genome Sequence of Alistipes indistinctus YIT 12060.</title>
        <authorList>
            <consortium name="The Broad Institute Genome Sequencing Platform"/>
            <person name="Earl A."/>
            <person name="Ward D."/>
            <person name="Feldgarden M."/>
            <person name="Gevers D."/>
            <person name="Morotomi M."/>
            <person name="Young S.K."/>
            <person name="Zeng Q."/>
            <person name="Gargeya S."/>
            <person name="Fitzgerald M."/>
            <person name="Haas B."/>
            <person name="Abouelleil A."/>
            <person name="Alvarado L."/>
            <person name="Arachchi H.M."/>
            <person name="Berlin A."/>
            <person name="Brown A."/>
            <person name="Chapman S.B."/>
            <person name="Chen Z."/>
            <person name="Dunbar C."/>
            <person name="Freedman E."/>
            <person name="Gearin G."/>
            <person name="Gellesch M."/>
            <person name="Goldberg J."/>
            <person name="Griggs A."/>
            <person name="Gujja S."/>
            <person name="Heiman D."/>
            <person name="Howarth C."/>
            <person name="Larson L."/>
            <person name="Lui A."/>
            <person name="MacDonald P.J.P."/>
            <person name="Montmayeur A."/>
            <person name="Murphy C."/>
            <person name="Neiman D."/>
            <person name="Pearson M."/>
            <person name="Priest M."/>
            <person name="Roberts A."/>
            <person name="Saif S."/>
            <person name="Shea T."/>
            <person name="Shenoy N."/>
            <person name="Sisk P."/>
            <person name="Stolte C."/>
            <person name="Sykes S."/>
            <person name="Wortman J."/>
            <person name="Nusbaum C."/>
            <person name="Birren B."/>
        </authorList>
    </citation>
    <scope>NUCLEOTIDE SEQUENCE [LARGE SCALE GENOMIC DNA]</scope>
    <source>
        <strain evidence="13 14">YIT 12060</strain>
    </source>
</reference>
<gene>
    <name evidence="13" type="ORF">HMPREF9450_00924</name>
</gene>
<evidence type="ECO:0000259" key="12">
    <source>
        <dbReference type="SMART" id="SM00228"/>
    </source>
</evidence>
<dbReference type="EMBL" id="ADLD01000009">
    <property type="protein sequence ID" value="EHB92720.1"/>
    <property type="molecule type" value="Genomic_DNA"/>
</dbReference>